<proteinExistence type="inferred from homology"/>
<evidence type="ECO:0000256" key="4">
    <source>
        <dbReference type="ARBA" id="ARBA00022490"/>
    </source>
</evidence>
<evidence type="ECO:0000256" key="7">
    <source>
        <dbReference type="ARBA" id="ARBA00022741"/>
    </source>
</evidence>
<dbReference type="GO" id="GO:0005737">
    <property type="term" value="C:cytoplasm"/>
    <property type="evidence" value="ECO:0007669"/>
    <property type="project" value="UniProtKB-SubCell"/>
</dbReference>
<dbReference type="SUPFAM" id="SSF52540">
    <property type="entry name" value="P-loop containing nucleoside triphosphate hydrolases"/>
    <property type="match status" value="1"/>
</dbReference>
<dbReference type="Gene3D" id="3.40.50.300">
    <property type="entry name" value="P-loop containing nucleotide triphosphate hydrolases"/>
    <property type="match status" value="1"/>
</dbReference>
<evidence type="ECO:0000256" key="10">
    <source>
        <dbReference type="ARBA" id="ARBA00032441"/>
    </source>
</evidence>
<comment type="similarity">
    <text evidence="2">Belongs to the TsaE family.</text>
</comment>
<name>A0A933DTB5_9BACT</name>
<organism evidence="11 12">
    <name type="scientific">Candidatus Sungiibacteriota bacterium</name>
    <dbReference type="NCBI Taxonomy" id="2750080"/>
    <lineage>
        <taxon>Bacteria</taxon>
        <taxon>Candidatus Sungiibacteriota</taxon>
    </lineage>
</organism>
<keyword evidence="6" id="KW-0479">Metal-binding</keyword>
<dbReference type="Pfam" id="PF02367">
    <property type="entry name" value="TsaE"/>
    <property type="match status" value="1"/>
</dbReference>
<reference evidence="11" key="1">
    <citation type="submission" date="2020-07" db="EMBL/GenBank/DDBJ databases">
        <title>Huge and variable diversity of episymbiotic CPR bacteria and DPANN archaea in groundwater ecosystems.</title>
        <authorList>
            <person name="He C.Y."/>
            <person name="Keren R."/>
            <person name="Whittaker M."/>
            <person name="Farag I.F."/>
            <person name="Doudna J."/>
            <person name="Cate J.H.D."/>
            <person name="Banfield J.F."/>
        </authorList>
    </citation>
    <scope>NUCLEOTIDE SEQUENCE</scope>
    <source>
        <strain evidence="11">NC_groundwater_1225_Ag_S-0.1um_56_177</strain>
    </source>
</reference>
<comment type="subcellular location">
    <subcellularLocation>
        <location evidence="1">Cytoplasm</location>
    </subcellularLocation>
</comment>
<dbReference type="GO" id="GO:0046872">
    <property type="term" value="F:metal ion binding"/>
    <property type="evidence" value="ECO:0007669"/>
    <property type="project" value="UniProtKB-KW"/>
</dbReference>
<accession>A0A933DTB5</accession>
<evidence type="ECO:0000256" key="5">
    <source>
        <dbReference type="ARBA" id="ARBA00022694"/>
    </source>
</evidence>
<gene>
    <name evidence="11" type="primary">tsaE</name>
    <name evidence="11" type="ORF">HY473_00210</name>
</gene>
<dbReference type="AlphaFoldDB" id="A0A933DTB5"/>
<dbReference type="EMBL" id="JACQMI010000002">
    <property type="protein sequence ID" value="MBI4132509.1"/>
    <property type="molecule type" value="Genomic_DNA"/>
</dbReference>
<evidence type="ECO:0000256" key="2">
    <source>
        <dbReference type="ARBA" id="ARBA00007599"/>
    </source>
</evidence>
<dbReference type="GO" id="GO:0005524">
    <property type="term" value="F:ATP binding"/>
    <property type="evidence" value="ECO:0007669"/>
    <property type="project" value="UniProtKB-KW"/>
</dbReference>
<keyword evidence="8" id="KW-0067">ATP-binding</keyword>
<keyword evidence="4" id="KW-0963">Cytoplasm</keyword>
<evidence type="ECO:0000256" key="6">
    <source>
        <dbReference type="ARBA" id="ARBA00022723"/>
    </source>
</evidence>
<evidence type="ECO:0000313" key="12">
    <source>
        <dbReference type="Proteomes" id="UP000756703"/>
    </source>
</evidence>
<dbReference type="InterPro" id="IPR027417">
    <property type="entry name" value="P-loop_NTPase"/>
</dbReference>
<dbReference type="NCBIfam" id="TIGR00150">
    <property type="entry name" value="T6A_YjeE"/>
    <property type="match status" value="1"/>
</dbReference>
<keyword evidence="5" id="KW-0819">tRNA processing</keyword>
<dbReference type="PANTHER" id="PTHR33540">
    <property type="entry name" value="TRNA THREONYLCARBAMOYLADENOSINE BIOSYNTHESIS PROTEIN TSAE"/>
    <property type="match status" value="1"/>
</dbReference>
<dbReference type="Proteomes" id="UP000756703">
    <property type="component" value="Unassembled WGS sequence"/>
</dbReference>
<keyword evidence="7" id="KW-0547">Nucleotide-binding</keyword>
<evidence type="ECO:0000256" key="1">
    <source>
        <dbReference type="ARBA" id="ARBA00004496"/>
    </source>
</evidence>
<evidence type="ECO:0000256" key="9">
    <source>
        <dbReference type="ARBA" id="ARBA00022842"/>
    </source>
</evidence>
<dbReference type="PANTHER" id="PTHR33540:SF2">
    <property type="entry name" value="TRNA THREONYLCARBAMOYLADENOSINE BIOSYNTHESIS PROTEIN TSAE"/>
    <property type="match status" value="1"/>
</dbReference>
<sequence length="152" mass="17712">MIKFLSRSSGETQRLAEAVLGKLLRRAKGPLILALSGELGSGKTTFIQGLARALGIREKIQSPTFVLAKWYRLPKRANSFRHFIHIDCYRLEKASEVRHFNFPALLKDPETIAVIEWADRIRKFIPKKAVWIHFEHKTRNTRVIRRPHNFRL</sequence>
<evidence type="ECO:0000313" key="11">
    <source>
        <dbReference type="EMBL" id="MBI4132509.1"/>
    </source>
</evidence>
<evidence type="ECO:0000256" key="3">
    <source>
        <dbReference type="ARBA" id="ARBA00019010"/>
    </source>
</evidence>
<dbReference type="InterPro" id="IPR003442">
    <property type="entry name" value="T6A_TsaE"/>
</dbReference>
<evidence type="ECO:0000256" key="8">
    <source>
        <dbReference type="ARBA" id="ARBA00022840"/>
    </source>
</evidence>
<keyword evidence="9" id="KW-0460">Magnesium</keyword>
<protein>
    <recommendedName>
        <fullName evidence="3">tRNA threonylcarbamoyladenosine biosynthesis protein TsaE</fullName>
    </recommendedName>
    <alternativeName>
        <fullName evidence="10">t(6)A37 threonylcarbamoyladenosine biosynthesis protein TsaE</fullName>
    </alternativeName>
</protein>
<comment type="caution">
    <text evidence="11">The sequence shown here is derived from an EMBL/GenBank/DDBJ whole genome shotgun (WGS) entry which is preliminary data.</text>
</comment>
<dbReference type="GO" id="GO:0002949">
    <property type="term" value="P:tRNA threonylcarbamoyladenosine modification"/>
    <property type="evidence" value="ECO:0007669"/>
    <property type="project" value="InterPro"/>
</dbReference>